<sequence length="433" mass="49488">MINTYEEAVEWIHSFMPFGIKPGLKRMEWMLNKVDNPHRRLKTIHVAGTNGKGSTVNYMRSILQTAGYEVATFTSPYIETFNERISINGEPIPNDELLQLVQDVKPIVDSVEVETDLGSPTEFEIITFMAMFYFANVSKPDIVLFETGLGGRLDSTNVIYPMLSLITNVSYDHMNILGNELTDIAKEKAGIIKNGVPLITTETKEEVLDVFLRIAKEKKAKVYKYGIDFNSTHQNSSNDGETFTLKASLFPAKEYKISMKGEHQVRNASLAIMAINYLRVYYSLLIEEEDIKRGLLEASWIGRFETVSTNPLVIIDGAHNEEGMKSLTTTLKKHYPSKKKIAVFAANKDKEINEMLRHLYTEIDHITFTIFPFHRAASAKELFETSVFHSKDYNEDYQETLQKRIASISEDEMLIVTGSLYFISEIRKYFKKM</sequence>
<keyword evidence="9 18" id="KW-0436">Ligase</keyword>
<dbReference type="InterPro" id="IPR036615">
    <property type="entry name" value="Mur_ligase_C_dom_sf"/>
</dbReference>
<dbReference type="RefSeq" id="WP_094923111.1">
    <property type="nucleotide sequence ID" value="NZ_NPIA01000002.1"/>
</dbReference>
<evidence type="ECO:0000256" key="4">
    <source>
        <dbReference type="ARBA" id="ARBA00008276"/>
    </source>
</evidence>
<dbReference type="InterPro" id="IPR018109">
    <property type="entry name" value="Folylpolyglutamate_synth_CS"/>
</dbReference>
<comment type="pathway">
    <text evidence="3">Cofactor biosynthesis; tetrahydrofolylpolyglutamate biosynthesis.</text>
</comment>
<dbReference type="PROSITE" id="PS01011">
    <property type="entry name" value="FOLYLPOLYGLU_SYNT_1"/>
    <property type="match status" value="1"/>
</dbReference>
<dbReference type="Gene3D" id="3.90.190.20">
    <property type="entry name" value="Mur ligase, C-terminal domain"/>
    <property type="match status" value="1"/>
</dbReference>
<dbReference type="PANTHER" id="PTHR11136">
    <property type="entry name" value="FOLYLPOLYGLUTAMATE SYNTHASE-RELATED"/>
    <property type="match status" value="1"/>
</dbReference>
<dbReference type="GO" id="GO:0004326">
    <property type="term" value="F:tetrahydrofolylpolyglutamate synthase activity"/>
    <property type="evidence" value="ECO:0007669"/>
    <property type="project" value="UniProtKB-EC"/>
</dbReference>
<dbReference type="Pfam" id="PF08245">
    <property type="entry name" value="Mur_ligase_M"/>
    <property type="match status" value="1"/>
</dbReference>
<evidence type="ECO:0000313" key="22">
    <source>
        <dbReference type="Proteomes" id="UP000217083"/>
    </source>
</evidence>
<comment type="caution">
    <text evidence="21">The sequence shown here is derived from an EMBL/GenBank/DDBJ whole genome shotgun (WGS) entry which is preliminary data.</text>
</comment>
<protein>
    <recommendedName>
        <fullName evidence="8">Dihydrofolate synthase/folylpolyglutamate synthase</fullName>
        <ecNumber evidence="6">6.3.2.12</ecNumber>
        <ecNumber evidence="7">6.3.2.17</ecNumber>
    </recommendedName>
    <alternativeName>
        <fullName evidence="15">Tetrahydrofolylpolyglutamate synthase</fullName>
    </alternativeName>
</protein>
<keyword evidence="22" id="KW-1185">Reference proteome</keyword>
<evidence type="ECO:0000256" key="6">
    <source>
        <dbReference type="ARBA" id="ARBA00013023"/>
    </source>
</evidence>
<comment type="pathway">
    <text evidence="2">Cofactor biosynthesis; tetrahydrofolate biosynthesis; 7,8-dihydrofolate from 2-amino-4-hydroxy-6-hydroxymethyl-7,8-dihydropteridine diphosphate and 4-aminobenzoate: step 2/2.</text>
</comment>
<dbReference type="Proteomes" id="UP000217083">
    <property type="component" value="Unassembled WGS sequence"/>
</dbReference>
<dbReference type="FunFam" id="3.40.1190.10:FF:000004">
    <property type="entry name" value="Dihydrofolate synthase/folylpolyglutamate synthase"/>
    <property type="match status" value="1"/>
</dbReference>
<evidence type="ECO:0000256" key="18">
    <source>
        <dbReference type="PIRNR" id="PIRNR001563"/>
    </source>
</evidence>
<evidence type="ECO:0000313" key="21">
    <source>
        <dbReference type="EMBL" id="OZM57875.1"/>
    </source>
</evidence>
<dbReference type="Gene3D" id="3.40.1190.10">
    <property type="entry name" value="Mur-like, catalytic domain"/>
    <property type="match status" value="1"/>
</dbReference>
<keyword evidence="12 18" id="KW-0067">ATP-binding</keyword>
<proteinExistence type="inferred from homology"/>
<dbReference type="AlphaFoldDB" id="A0A263BVY7"/>
<dbReference type="InterPro" id="IPR004101">
    <property type="entry name" value="Mur_ligase_C"/>
</dbReference>
<dbReference type="NCBIfam" id="TIGR01499">
    <property type="entry name" value="folC"/>
    <property type="match status" value="1"/>
</dbReference>
<dbReference type="PANTHER" id="PTHR11136:SF0">
    <property type="entry name" value="DIHYDROFOLATE SYNTHETASE-RELATED"/>
    <property type="match status" value="1"/>
</dbReference>
<evidence type="ECO:0000256" key="15">
    <source>
        <dbReference type="ARBA" id="ARBA00030592"/>
    </source>
</evidence>
<dbReference type="GO" id="GO:0008841">
    <property type="term" value="F:dihydrofolate synthase activity"/>
    <property type="evidence" value="ECO:0007669"/>
    <property type="project" value="UniProtKB-EC"/>
</dbReference>
<dbReference type="InterPro" id="IPR001645">
    <property type="entry name" value="Folylpolyglutamate_synth"/>
</dbReference>
<dbReference type="GO" id="GO:0046872">
    <property type="term" value="F:metal ion binding"/>
    <property type="evidence" value="ECO:0007669"/>
    <property type="project" value="UniProtKB-KW"/>
</dbReference>
<evidence type="ECO:0000256" key="12">
    <source>
        <dbReference type="ARBA" id="ARBA00022840"/>
    </source>
</evidence>
<gene>
    <name evidence="21" type="ORF">CIB95_05830</name>
</gene>
<feature type="domain" description="Mur ligase C-terminal" evidence="19">
    <location>
        <begin position="302"/>
        <end position="419"/>
    </location>
</feature>
<feature type="domain" description="Mur ligase central" evidence="20">
    <location>
        <begin position="46"/>
        <end position="274"/>
    </location>
</feature>
<evidence type="ECO:0000259" key="20">
    <source>
        <dbReference type="Pfam" id="PF08245"/>
    </source>
</evidence>
<keyword evidence="14" id="KW-0289">Folate biosynthesis</keyword>
<evidence type="ECO:0000256" key="11">
    <source>
        <dbReference type="ARBA" id="ARBA00022741"/>
    </source>
</evidence>
<evidence type="ECO:0000256" key="5">
    <source>
        <dbReference type="ARBA" id="ARBA00011245"/>
    </source>
</evidence>
<comment type="subunit">
    <text evidence="5">Monomer.</text>
</comment>
<evidence type="ECO:0000256" key="7">
    <source>
        <dbReference type="ARBA" id="ARBA00013025"/>
    </source>
</evidence>
<keyword evidence="13" id="KW-0460">Magnesium</keyword>
<dbReference type="SUPFAM" id="SSF53244">
    <property type="entry name" value="MurD-like peptide ligases, peptide-binding domain"/>
    <property type="match status" value="1"/>
</dbReference>
<dbReference type="PROSITE" id="PS01012">
    <property type="entry name" value="FOLYLPOLYGLU_SYNT_2"/>
    <property type="match status" value="1"/>
</dbReference>
<dbReference type="SUPFAM" id="SSF53623">
    <property type="entry name" value="MurD-like peptide ligases, catalytic domain"/>
    <property type="match status" value="1"/>
</dbReference>
<evidence type="ECO:0000256" key="9">
    <source>
        <dbReference type="ARBA" id="ARBA00022598"/>
    </source>
</evidence>
<dbReference type="EMBL" id="NPIA01000002">
    <property type="protein sequence ID" value="OZM57875.1"/>
    <property type="molecule type" value="Genomic_DNA"/>
</dbReference>
<reference evidence="21 22" key="2">
    <citation type="submission" date="2017-09" db="EMBL/GenBank/DDBJ databases">
        <title>Bacillus patelloidae sp. nov., isolated from the intestinal tract of a marine limpet.</title>
        <authorList>
            <person name="Liu R."/>
            <person name="Dong C."/>
            <person name="Shao Z."/>
        </authorList>
    </citation>
    <scope>NUCLEOTIDE SEQUENCE [LARGE SCALE GENOMIC DNA]</scope>
    <source>
        <strain evidence="21 22">SA5d-4</strain>
    </source>
</reference>
<comment type="similarity">
    <text evidence="4 18">Belongs to the folylpolyglutamate synthase family.</text>
</comment>
<evidence type="ECO:0000256" key="17">
    <source>
        <dbReference type="ARBA" id="ARBA00049161"/>
    </source>
</evidence>
<accession>A0A263BVY7</accession>
<evidence type="ECO:0000256" key="8">
    <source>
        <dbReference type="ARBA" id="ARBA00019357"/>
    </source>
</evidence>
<dbReference type="GO" id="GO:0046656">
    <property type="term" value="P:folic acid biosynthetic process"/>
    <property type="evidence" value="ECO:0007669"/>
    <property type="project" value="UniProtKB-KW"/>
</dbReference>
<comment type="catalytic activity">
    <reaction evidence="16">
        <text>(6S)-5,6,7,8-tetrahydrofolyl-(gamma-L-Glu)(n) + L-glutamate + ATP = (6S)-5,6,7,8-tetrahydrofolyl-(gamma-L-Glu)(n+1) + ADP + phosphate + H(+)</text>
        <dbReference type="Rhea" id="RHEA:10580"/>
        <dbReference type="Rhea" id="RHEA-COMP:14738"/>
        <dbReference type="Rhea" id="RHEA-COMP:14740"/>
        <dbReference type="ChEBI" id="CHEBI:15378"/>
        <dbReference type="ChEBI" id="CHEBI:29985"/>
        <dbReference type="ChEBI" id="CHEBI:30616"/>
        <dbReference type="ChEBI" id="CHEBI:43474"/>
        <dbReference type="ChEBI" id="CHEBI:141005"/>
        <dbReference type="ChEBI" id="CHEBI:456216"/>
        <dbReference type="EC" id="6.3.2.17"/>
    </reaction>
</comment>
<keyword evidence="10" id="KW-0479">Metal-binding</keyword>
<reference evidence="22" key="1">
    <citation type="submission" date="2017-08" db="EMBL/GenBank/DDBJ databases">
        <authorList>
            <person name="Huang Z."/>
        </authorList>
    </citation>
    <scope>NUCLEOTIDE SEQUENCE [LARGE SCALE GENOMIC DNA]</scope>
    <source>
        <strain evidence="22">SA5d-4</strain>
    </source>
</reference>
<organism evidence="21 22">
    <name type="scientific">Lottiidibacillus patelloidae</name>
    <dbReference type="NCBI Taxonomy" id="2670334"/>
    <lineage>
        <taxon>Bacteria</taxon>
        <taxon>Bacillati</taxon>
        <taxon>Bacillota</taxon>
        <taxon>Bacilli</taxon>
        <taxon>Bacillales</taxon>
        <taxon>Bacillaceae</taxon>
        <taxon>Lottiidibacillus</taxon>
    </lineage>
</organism>
<dbReference type="InterPro" id="IPR013221">
    <property type="entry name" value="Mur_ligase_cen"/>
</dbReference>
<dbReference type="PIRSF" id="PIRSF001563">
    <property type="entry name" value="Folylpolyglu_synth"/>
    <property type="match status" value="1"/>
</dbReference>
<comment type="cofactor">
    <cofactor evidence="1">
        <name>Mg(2+)</name>
        <dbReference type="ChEBI" id="CHEBI:18420"/>
    </cofactor>
</comment>
<evidence type="ECO:0000256" key="14">
    <source>
        <dbReference type="ARBA" id="ARBA00022909"/>
    </source>
</evidence>
<evidence type="ECO:0000256" key="3">
    <source>
        <dbReference type="ARBA" id="ARBA00005150"/>
    </source>
</evidence>
<dbReference type="GO" id="GO:0005524">
    <property type="term" value="F:ATP binding"/>
    <property type="evidence" value="ECO:0007669"/>
    <property type="project" value="UniProtKB-KW"/>
</dbReference>
<evidence type="ECO:0000259" key="19">
    <source>
        <dbReference type="Pfam" id="PF02875"/>
    </source>
</evidence>
<comment type="catalytic activity">
    <reaction evidence="17">
        <text>7,8-dihydropteroate + L-glutamate + ATP = 7,8-dihydrofolate + ADP + phosphate + H(+)</text>
        <dbReference type="Rhea" id="RHEA:23584"/>
        <dbReference type="ChEBI" id="CHEBI:15378"/>
        <dbReference type="ChEBI" id="CHEBI:17839"/>
        <dbReference type="ChEBI" id="CHEBI:29985"/>
        <dbReference type="ChEBI" id="CHEBI:30616"/>
        <dbReference type="ChEBI" id="CHEBI:43474"/>
        <dbReference type="ChEBI" id="CHEBI:57451"/>
        <dbReference type="ChEBI" id="CHEBI:456216"/>
        <dbReference type="EC" id="6.3.2.12"/>
    </reaction>
</comment>
<dbReference type="EC" id="6.3.2.17" evidence="7"/>
<evidence type="ECO:0000256" key="1">
    <source>
        <dbReference type="ARBA" id="ARBA00001946"/>
    </source>
</evidence>
<evidence type="ECO:0000256" key="16">
    <source>
        <dbReference type="ARBA" id="ARBA00047493"/>
    </source>
</evidence>
<dbReference type="Pfam" id="PF02875">
    <property type="entry name" value="Mur_ligase_C"/>
    <property type="match status" value="1"/>
</dbReference>
<dbReference type="GO" id="GO:0005737">
    <property type="term" value="C:cytoplasm"/>
    <property type="evidence" value="ECO:0007669"/>
    <property type="project" value="TreeGrafter"/>
</dbReference>
<evidence type="ECO:0000256" key="2">
    <source>
        <dbReference type="ARBA" id="ARBA00004799"/>
    </source>
</evidence>
<dbReference type="InterPro" id="IPR036565">
    <property type="entry name" value="Mur-like_cat_sf"/>
</dbReference>
<evidence type="ECO:0000256" key="13">
    <source>
        <dbReference type="ARBA" id="ARBA00022842"/>
    </source>
</evidence>
<keyword evidence="11 18" id="KW-0547">Nucleotide-binding</keyword>
<evidence type="ECO:0000256" key="10">
    <source>
        <dbReference type="ARBA" id="ARBA00022723"/>
    </source>
</evidence>
<dbReference type="EC" id="6.3.2.12" evidence="6"/>
<name>A0A263BVY7_9BACI</name>